<comment type="pathway">
    <text evidence="8">Amino-acid biosynthesis; L-proline biosynthesis; L-glutamate 5-semialdehyde from L-glutamate: step 1/2.</text>
</comment>
<keyword evidence="2 8" id="KW-0028">Amino-acid biosynthesis</keyword>
<comment type="similarity">
    <text evidence="8">Belongs to the glutamate 5-kinase family.</text>
</comment>
<dbReference type="PROSITE" id="PS00902">
    <property type="entry name" value="GLUTAMATE_5_KINASE"/>
    <property type="match status" value="1"/>
</dbReference>
<feature type="binding site" evidence="8">
    <location>
        <position position="20"/>
    </location>
    <ligand>
        <name>ATP</name>
        <dbReference type="ChEBI" id="CHEBI:30616"/>
    </ligand>
</feature>
<dbReference type="Gene3D" id="3.40.1160.10">
    <property type="entry name" value="Acetylglutamate kinase-like"/>
    <property type="match status" value="1"/>
</dbReference>
<dbReference type="GO" id="GO:0055129">
    <property type="term" value="P:L-proline biosynthetic process"/>
    <property type="evidence" value="ECO:0007669"/>
    <property type="project" value="UniProtKB-UniRule"/>
</dbReference>
<evidence type="ECO:0000313" key="10">
    <source>
        <dbReference type="EMBL" id="HCT57691.1"/>
    </source>
</evidence>
<feature type="binding site" evidence="8">
    <location>
        <begin position="220"/>
        <end position="226"/>
    </location>
    <ligand>
        <name>ATP</name>
        <dbReference type="ChEBI" id="CHEBI:30616"/>
    </ligand>
</feature>
<dbReference type="PANTHER" id="PTHR43654">
    <property type="entry name" value="GLUTAMATE 5-KINASE"/>
    <property type="match status" value="1"/>
</dbReference>
<evidence type="ECO:0000256" key="2">
    <source>
        <dbReference type="ARBA" id="ARBA00022605"/>
    </source>
</evidence>
<dbReference type="InterPro" id="IPR001057">
    <property type="entry name" value="Glu/AcGlu_kinase"/>
</dbReference>
<sequence length="273" mass="29976">MSKSQTETGNTQGMRRWVVKAGSNMVLSGGPLLLRAWMQQVAQLRREHNIEVIWVTSGAIASAADRVPSARKKGRTLSEKQALSAIGQPMVMDLYNLALNATGLLGAQILLTYDDIADDVRRRNFQNTVEQLLTWDVTPVLNENDAVATEEIKFGDNDSLSARVAWVTRAERLLILTDVAGLYDSDPRKNPHATRVSHLKRVTQELLDSTDKGSGSSRGTGGMYSKLSAAQLAAEHGVETWLVQGDVPSVLLQVANNADVGTRIDAMRRRREK</sequence>
<dbReference type="InterPro" id="IPR019797">
    <property type="entry name" value="Glutamate_5-kinase_CS"/>
</dbReference>
<dbReference type="GO" id="GO:0005829">
    <property type="term" value="C:cytosol"/>
    <property type="evidence" value="ECO:0007669"/>
    <property type="project" value="TreeGrafter"/>
</dbReference>
<keyword evidence="6 8" id="KW-0418">Kinase</keyword>
<dbReference type="InterPro" id="IPR001048">
    <property type="entry name" value="Asp/Glu/Uridylate_kinase"/>
</dbReference>
<organism evidence="10 11">
    <name type="scientific">Gemmatimonas aurantiaca</name>
    <dbReference type="NCBI Taxonomy" id="173480"/>
    <lineage>
        <taxon>Bacteria</taxon>
        <taxon>Pseudomonadati</taxon>
        <taxon>Gemmatimonadota</taxon>
        <taxon>Gemmatimonadia</taxon>
        <taxon>Gemmatimonadales</taxon>
        <taxon>Gemmatimonadaceae</taxon>
        <taxon>Gemmatimonas</taxon>
    </lineage>
</organism>
<feature type="binding site" evidence="8">
    <location>
        <begin position="177"/>
        <end position="178"/>
    </location>
    <ligand>
        <name>ATP</name>
        <dbReference type="ChEBI" id="CHEBI:30616"/>
    </ligand>
</feature>
<dbReference type="OMA" id="HGYVASQ"/>
<evidence type="ECO:0000256" key="5">
    <source>
        <dbReference type="ARBA" id="ARBA00022741"/>
    </source>
</evidence>
<evidence type="ECO:0000256" key="6">
    <source>
        <dbReference type="ARBA" id="ARBA00022777"/>
    </source>
</evidence>
<keyword evidence="4 8" id="KW-0808">Transferase</keyword>
<dbReference type="EC" id="2.7.2.11" evidence="8"/>
<keyword evidence="5 8" id="KW-0547">Nucleotide-binding</keyword>
<keyword evidence="3 8" id="KW-0641">Proline biosynthesis</keyword>
<dbReference type="InterPro" id="IPR005715">
    <property type="entry name" value="Glu_5kinase/COase_Synthase"/>
</dbReference>
<dbReference type="HAMAP" id="MF_00456">
    <property type="entry name" value="ProB"/>
    <property type="match status" value="1"/>
</dbReference>
<evidence type="ECO:0000256" key="1">
    <source>
        <dbReference type="ARBA" id="ARBA00022490"/>
    </source>
</evidence>
<proteinExistence type="inferred from homology"/>
<dbReference type="UniPathway" id="UPA00098">
    <property type="reaction ID" value="UER00359"/>
</dbReference>
<feature type="domain" description="Aspartate/glutamate/uridylate kinase" evidence="9">
    <location>
        <begin position="16"/>
        <end position="239"/>
    </location>
</feature>
<comment type="caution">
    <text evidence="10">The sequence shown here is derived from an EMBL/GenBank/DDBJ whole genome shotgun (WGS) entry which is preliminary data.</text>
</comment>
<dbReference type="Pfam" id="PF00696">
    <property type="entry name" value="AA_kinase"/>
    <property type="match status" value="1"/>
</dbReference>
<dbReference type="NCBIfam" id="TIGR01027">
    <property type="entry name" value="proB"/>
    <property type="match status" value="1"/>
</dbReference>
<evidence type="ECO:0000256" key="8">
    <source>
        <dbReference type="HAMAP-Rule" id="MF_00456"/>
    </source>
</evidence>
<feature type="binding site" evidence="8">
    <location>
        <position position="57"/>
    </location>
    <ligand>
        <name>substrate</name>
    </ligand>
</feature>
<dbReference type="PANTHER" id="PTHR43654:SF1">
    <property type="entry name" value="ISOPENTENYL PHOSPHATE KINASE"/>
    <property type="match status" value="1"/>
</dbReference>
<keyword evidence="7 8" id="KW-0067">ATP-binding</keyword>
<feature type="binding site" evidence="8">
    <location>
        <position position="157"/>
    </location>
    <ligand>
        <name>substrate</name>
    </ligand>
</feature>
<comment type="function">
    <text evidence="8">Catalyzes the transfer of a phosphate group to glutamate to form L-glutamate 5-phosphate.</text>
</comment>
<comment type="catalytic activity">
    <reaction evidence="8">
        <text>L-glutamate + ATP = L-glutamyl 5-phosphate + ADP</text>
        <dbReference type="Rhea" id="RHEA:14877"/>
        <dbReference type="ChEBI" id="CHEBI:29985"/>
        <dbReference type="ChEBI" id="CHEBI:30616"/>
        <dbReference type="ChEBI" id="CHEBI:58274"/>
        <dbReference type="ChEBI" id="CHEBI:456216"/>
        <dbReference type="EC" id="2.7.2.11"/>
    </reaction>
</comment>
<comment type="subcellular location">
    <subcellularLocation>
        <location evidence="8">Cytoplasm</location>
    </subcellularLocation>
</comment>
<keyword evidence="1 8" id="KW-0963">Cytoplasm</keyword>
<reference evidence="10 11" key="1">
    <citation type="journal article" date="2018" name="Nat. Biotechnol.">
        <title>A standardized bacterial taxonomy based on genome phylogeny substantially revises the tree of life.</title>
        <authorList>
            <person name="Parks D.H."/>
            <person name="Chuvochina M."/>
            <person name="Waite D.W."/>
            <person name="Rinke C."/>
            <person name="Skarshewski A."/>
            <person name="Chaumeil P.A."/>
            <person name="Hugenholtz P."/>
        </authorList>
    </citation>
    <scope>NUCLEOTIDE SEQUENCE [LARGE SCALE GENOMIC DNA]</scope>
    <source>
        <strain evidence="10">UBA8844</strain>
    </source>
</reference>
<dbReference type="GO" id="GO:0005524">
    <property type="term" value="F:ATP binding"/>
    <property type="evidence" value="ECO:0007669"/>
    <property type="project" value="UniProtKB-KW"/>
</dbReference>
<dbReference type="AlphaFoldDB" id="A0A3D4V9A5"/>
<dbReference type="EMBL" id="DPIY01000010">
    <property type="protein sequence ID" value="HCT57691.1"/>
    <property type="molecule type" value="Genomic_DNA"/>
</dbReference>
<evidence type="ECO:0000313" key="11">
    <source>
        <dbReference type="Proteomes" id="UP000264071"/>
    </source>
</evidence>
<dbReference type="GO" id="GO:0004349">
    <property type="term" value="F:glutamate 5-kinase activity"/>
    <property type="evidence" value="ECO:0007669"/>
    <property type="project" value="UniProtKB-UniRule"/>
</dbReference>
<evidence type="ECO:0000256" key="3">
    <source>
        <dbReference type="ARBA" id="ARBA00022650"/>
    </source>
</evidence>
<dbReference type="SUPFAM" id="SSF53633">
    <property type="entry name" value="Carbamate kinase-like"/>
    <property type="match status" value="1"/>
</dbReference>
<dbReference type="FunFam" id="3.40.1160.10:FF:000006">
    <property type="entry name" value="Glutamate 5-kinase"/>
    <property type="match status" value="1"/>
</dbReference>
<protein>
    <recommendedName>
        <fullName evidence="8">Glutamate 5-kinase</fullName>
        <ecNumber evidence="8">2.7.2.11</ecNumber>
    </recommendedName>
    <alternativeName>
        <fullName evidence="8">Gamma-glutamyl kinase</fullName>
        <shortName evidence="8">GK</shortName>
    </alternativeName>
</protein>
<dbReference type="PRINTS" id="PR00474">
    <property type="entry name" value="GLU5KINASE"/>
</dbReference>
<name>A0A3D4V9A5_9BACT</name>
<evidence type="ECO:0000259" key="9">
    <source>
        <dbReference type="Pfam" id="PF00696"/>
    </source>
</evidence>
<evidence type="ECO:0000256" key="4">
    <source>
        <dbReference type="ARBA" id="ARBA00022679"/>
    </source>
</evidence>
<dbReference type="InterPro" id="IPR036393">
    <property type="entry name" value="AceGlu_kinase-like_sf"/>
</dbReference>
<feature type="binding site" evidence="8">
    <location>
        <position position="145"/>
    </location>
    <ligand>
        <name>substrate</name>
    </ligand>
</feature>
<accession>A0A3D4V9A5</accession>
<dbReference type="Proteomes" id="UP000264071">
    <property type="component" value="Unassembled WGS sequence"/>
</dbReference>
<dbReference type="InterPro" id="IPR011529">
    <property type="entry name" value="Glu_5kinase"/>
</dbReference>
<gene>
    <name evidence="8 10" type="primary">proB</name>
    <name evidence="10" type="ORF">DGD08_10870</name>
</gene>
<evidence type="ECO:0000256" key="7">
    <source>
        <dbReference type="ARBA" id="ARBA00022840"/>
    </source>
</evidence>
<dbReference type="PIRSF" id="PIRSF000729">
    <property type="entry name" value="GK"/>
    <property type="match status" value="1"/>
</dbReference>